<evidence type="ECO:0000256" key="1">
    <source>
        <dbReference type="ARBA" id="ARBA00022485"/>
    </source>
</evidence>
<dbReference type="Pfam" id="PF13247">
    <property type="entry name" value="Fer4_11"/>
    <property type="match status" value="1"/>
</dbReference>
<feature type="domain" description="4Fe-4S ferredoxin-type" evidence="6">
    <location>
        <begin position="58"/>
        <end position="88"/>
    </location>
</feature>
<dbReference type="PANTHER" id="PTHR43177:SF3">
    <property type="entry name" value="PROTEIN NRFC HOMOLOG"/>
    <property type="match status" value="1"/>
</dbReference>
<evidence type="ECO:0000256" key="2">
    <source>
        <dbReference type="ARBA" id="ARBA00022723"/>
    </source>
</evidence>
<keyword evidence="2" id="KW-0479">Metal-binding</keyword>
<keyword evidence="1" id="KW-0004">4Fe-4S</keyword>
<dbReference type="InterPro" id="IPR017900">
    <property type="entry name" value="4Fe4S_Fe_S_CS"/>
</dbReference>
<gene>
    <name evidence="7" type="ordered locus">CKO_01696</name>
</gene>
<dbReference type="GO" id="GO:0046872">
    <property type="term" value="F:metal ion binding"/>
    <property type="evidence" value="ECO:0007669"/>
    <property type="project" value="UniProtKB-KW"/>
</dbReference>
<dbReference type="HOGENOM" id="CLU_043374_1_3_6"/>
<sequence>MFRVMSWKAWAIAATGLEDNQMSFTRRKFVLGMGTVIFFSGPGQNLLANTKNSNAVRYAMIHDESLCNGCNLCARACRKTNHVPAQGSRLSIAHIPVSDNENETVYHYFRQSCQHCEDAPCIDVCPTGASWRDERGIVRVDESRCIGCSYCIGACPYQVRYLNPQTKVADKCDFCAESRLAKGFPPICVNACPEHALIFGREDSPEIQTWLKENKFYQHQLAGAGKPHLYRRFGQHLIKKENV</sequence>
<evidence type="ECO:0000313" key="8">
    <source>
        <dbReference type="Proteomes" id="UP000008148"/>
    </source>
</evidence>
<evidence type="ECO:0000256" key="4">
    <source>
        <dbReference type="ARBA" id="ARBA00023004"/>
    </source>
</evidence>
<evidence type="ECO:0000259" key="6">
    <source>
        <dbReference type="PROSITE" id="PS51379"/>
    </source>
</evidence>
<dbReference type="FunFam" id="3.30.70.20:FF:000014">
    <property type="entry name" value="Cytochrome c nitrite reductase, Fe-S protein"/>
    <property type="match status" value="1"/>
</dbReference>
<dbReference type="EMBL" id="CP000822">
    <property type="protein sequence ID" value="ABV12826.1"/>
    <property type="molecule type" value="Genomic_DNA"/>
</dbReference>
<dbReference type="KEGG" id="cko:CKO_01696"/>
<dbReference type="AlphaFoldDB" id="A8AH63"/>
<dbReference type="PROSITE" id="PS51379">
    <property type="entry name" value="4FE4S_FER_2"/>
    <property type="match status" value="3"/>
</dbReference>
<dbReference type="InterPro" id="IPR017896">
    <property type="entry name" value="4Fe4S_Fe-S-bd"/>
</dbReference>
<dbReference type="InterPro" id="IPR050954">
    <property type="entry name" value="ET_IronSulfur_Cluster-Binding"/>
</dbReference>
<dbReference type="STRING" id="290338.CKO_01696"/>
<keyword evidence="8" id="KW-1185">Reference proteome</keyword>
<dbReference type="CDD" id="cd10551">
    <property type="entry name" value="PsrB"/>
    <property type="match status" value="1"/>
</dbReference>
<keyword evidence="5" id="KW-0411">Iron-sulfur</keyword>
<keyword evidence="4" id="KW-0408">Iron</keyword>
<protein>
    <recommendedName>
        <fullName evidence="6">4Fe-4S ferredoxin-type domain-containing protein</fullName>
    </recommendedName>
</protein>
<dbReference type="Proteomes" id="UP000008148">
    <property type="component" value="Chromosome"/>
</dbReference>
<dbReference type="Gene3D" id="3.30.70.20">
    <property type="match status" value="2"/>
</dbReference>
<dbReference type="SUPFAM" id="SSF54862">
    <property type="entry name" value="4Fe-4S ferredoxins"/>
    <property type="match status" value="1"/>
</dbReference>
<feature type="domain" description="4Fe-4S ferredoxin-type" evidence="6">
    <location>
        <begin position="104"/>
        <end position="135"/>
    </location>
</feature>
<reference evidence="7 8" key="1">
    <citation type="submission" date="2007-08" db="EMBL/GenBank/DDBJ databases">
        <authorList>
            <consortium name="The Citrobacter koseri Genome Sequencing Project"/>
            <person name="McClelland M."/>
            <person name="Sanderson E.K."/>
            <person name="Porwollik S."/>
            <person name="Spieth J."/>
            <person name="Clifton W.S."/>
            <person name="Latreille P."/>
            <person name="Courtney L."/>
            <person name="Wang C."/>
            <person name="Pepin K."/>
            <person name="Bhonagiri V."/>
            <person name="Nash W."/>
            <person name="Johnson M."/>
            <person name="Thiruvilangam P."/>
            <person name="Wilson R."/>
        </authorList>
    </citation>
    <scope>NUCLEOTIDE SEQUENCE [LARGE SCALE GENOMIC DNA]</scope>
    <source>
        <strain evidence="8">ATCC BAA-895 / CDC 4225-83 / SGSC4696</strain>
    </source>
</reference>
<accession>A8AH63</accession>
<evidence type="ECO:0000313" key="7">
    <source>
        <dbReference type="EMBL" id="ABV12826.1"/>
    </source>
</evidence>
<dbReference type="PROSITE" id="PS00198">
    <property type="entry name" value="4FE4S_FER_1"/>
    <property type="match status" value="1"/>
</dbReference>
<organism evidence="7 8">
    <name type="scientific">Citrobacter koseri (strain ATCC BAA-895 / CDC 4225-83 / SGSC4696)</name>
    <dbReference type="NCBI Taxonomy" id="290338"/>
    <lineage>
        <taxon>Bacteria</taxon>
        <taxon>Pseudomonadati</taxon>
        <taxon>Pseudomonadota</taxon>
        <taxon>Gammaproteobacteria</taxon>
        <taxon>Enterobacterales</taxon>
        <taxon>Enterobacteriaceae</taxon>
        <taxon>Citrobacter</taxon>
    </lineage>
</organism>
<dbReference type="GO" id="GO:0051539">
    <property type="term" value="F:4 iron, 4 sulfur cluster binding"/>
    <property type="evidence" value="ECO:0007669"/>
    <property type="project" value="UniProtKB-KW"/>
</dbReference>
<name>A8AH63_CITK8</name>
<keyword evidence="3" id="KW-0677">Repeat</keyword>
<dbReference type="PANTHER" id="PTHR43177">
    <property type="entry name" value="PROTEIN NRFC"/>
    <property type="match status" value="1"/>
</dbReference>
<proteinExistence type="predicted"/>
<evidence type="ECO:0000256" key="3">
    <source>
        <dbReference type="ARBA" id="ARBA00022737"/>
    </source>
</evidence>
<evidence type="ECO:0000256" key="5">
    <source>
        <dbReference type="ARBA" id="ARBA00023014"/>
    </source>
</evidence>
<feature type="domain" description="4Fe-4S ferredoxin-type" evidence="6">
    <location>
        <begin position="136"/>
        <end position="165"/>
    </location>
</feature>